<proteinExistence type="predicted"/>
<keyword evidence="2" id="KW-1185">Reference proteome</keyword>
<sequence length="78" mass="9247">MIKVLLWQNCGERKKNCGKKHVNYFTSRGPALFKREKSLYTLHTLCFRYFKNFVHHFHQFSLSIQDSVLSASHCPQSK</sequence>
<accession>A0A7J7NS72</accession>
<dbReference type="AlphaFoldDB" id="A0A7J7NS72"/>
<gene>
    <name evidence="1" type="ORF">GIB67_034401</name>
</gene>
<name>A0A7J7NS72_9MAGN</name>
<organism evidence="1 2">
    <name type="scientific">Kingdonia uniflora</name>
    <dbReference type="NCBI Taxonomy" id="39325"/>
    <lineage>
        <taxon>Eukaryota</taxon>
        <taxon>Viridiplantae</taxon>
        <taxon>Streptophyta</taxon>
        <taxon>Embryophyta</taxon>
        <taxon>Tracheophyta</taxon>
        <taxon>Spermatophyta</taxon>
        <taxon>Magnoliopsida</taxon>
        <taxon>Ranunculales</taxon>
        <taxon>Circaeasteraceae</taxon>
        <taxon>Kingdonia</taxon>
    </lineage>
</organism>
<evidence type="ECO:0000313" key="2">
    <source>
        <dbReference type="Proteomes" id="UP000541444"/>
    </source>
</evidence>
<dbReference type="EMBL" id="JACGCM010000622">
    <property type="protein sequence ID" value="KAF6170009.1"/>
    <property type="molecule type" value="Genomic_DNA"/>
</dbReference>
<protein>
    <submittedName>
        <fullName evidence="1">Uncharacterized protein</fullName>
    </submittedName>
</protein>
<dbReference type="Proteomes" id="UP000541444">
    <property type="component" value="Unassembled WGS sequence"/>
</dbReference>
<evidence type="ECO:0000313" key="1">
    <source>
        <dbReference type="EMBL" id="KAF6170009.1"/>
    </source>
</evidence>
<comment type="caution">
    <text evidence="1">The sequence shown here is derived from an EMBL/GenBank/DDBJ whole genome shotgun (WGS) entry which is preliminary data.</text>
</comment>
<reference evidence="1 2" key="1">
    <citation type="journal article" date="2020" name="IScience">
        <title>Genome Sequencing of the Endangered Kingdonia uniflora (Circaeasteraceae, Ranunculales) Reveals Potential Mechanisms of Evolutionary Specialization.</title>
        <authorList>
            <person name="Sun Y."/>
            <person name="Deng T."/>
            <person name="Zhang A."/>
            <person name="Moore M.J."/>
            <person name="Landis J.B."/>
            <person name="Lin N."/>
            <person name="Zhang H."/>
            <person name="Zhang X."/>
            <person name="Huang J."/>
            <person name="Zhang X."/>
            <person name="Sun H."/>
            <person name="Wang H."/>
        </authorList>
    </citation>
    <scope>NUCLEOTIDE SEQUENCE [LARGE SCALE GENOMIC DNA]</scope>
    <source>
        <strain evidence="1">TB1705</strain>
        <tissue evidence="1">Leaf</tissue>
    </source>
</reference>